<name>A0A183NFM8_9TREM</name>
<gene>
    <name evidence="1" type="ORF">SMTD_LOCUS914</name>
</gene>
<organism evidence="1 2">
    <name type="scientific">Schistosoma mattheei</name>
    <dbReference type="NCBI Taxonomy" id="31246"/>
    <lineage>
        <taxon>Eukaryota</taxon>
        <taxon>Metazoa</taxon>
        <taxon>Spiralia</taxon>
        <taxon>Lophotrochozoa</taxon>
        <taxon>Platyhelminthes</taxon>
        <taxon>Trematoda</taxon>
        <taxon>Digenea</taxon>
        <taxon>Strigeidida</taxon>
        <taxon>Schistosomatoidea</taxon>
        <taxon>Schistosomatidae</taxon>
        <taxon>Schistosoma</taxon>
    </lineage>
</organism>
<reference evidence="1 2" key="1">
    <citation type="submission" date="2018-11" db="EMBL/GenBank/DDBJ databases">
        <authorList>
            <consortium name="Pathogen Informatics"/>
        </authorList>
    </citation>
    <scope>NUCLEOTIDE SEQUENCE [LARGE SCALE GENOMIC DNA]</scope>
    <source>
        <strain>Denwood</strain>
        <strain evidence="2">Zambia</strain>
    </source>
</reference>
<dbReference type="AlphaFoldDB" id="A0A183NFM8"/>
<dbReference type="STRING" id="31246.A0A183NFM8"/>
<keyword evidence="2" id="KW-1185">Reference proteome</keyword>
<dbReference type="EMBL" id="UZAL01000931">
    <property type="protein sequence ID" value="VDO74037.1"/>
    <property type="molecule type" value="Genomic_DNA"/>
</dbReference>
<evidence type="ECO:0000313" key="1">
    <source>
        <dbReference type="EMBL" id="VDO74037.1"/>
    </source>
</evidence>
<proteinExistence type="predicted"/>
<protein>
    <submittedName>
        <fullName evidence="1">Uncharacterized protein</fullName>
    </submittedName>
</protein>
<sequence length="134" mass="14670">MSSLVSHWKRFISACSTPATSVGGNSGPYLASNSSGSGSSGVTPASQNSFQKSSVEWECLNETVNLLLKTCPVSRSAILDHLAPLYIDYFVTWWHVNSGTATNRNINFESQNLHKAEIVLQELLKTVSDHEVKR</sequence>
<accession>A0A183NFM8</accession>
<dbReference type="Proteomes" id="UP000269396">
    <property type="component" value="Unassembled WGS sequence"/>
</dbReference>
<evidence type="ECO:0000313" key="2">
    <source>
        <dbReference type="Proteomes" id="UP000269396"/>
    </source>
</evidence>